<dbReference type="InterPro" id="IPR036872">
    <property type="entry name" value="CH_dom_sf"/>
</dbReference>
<name>A0ABR2HMM2_9EUKA</name>
<evidence type="ECO:0000313" key="2">
    <source>
        <dbReference type="EMBL" id="KAK8849335.1"/>
    </source>
</evidence>
<reference evidence="2 3" key="1">
    <citation type="submission" date="2024-04" db="EMBL/GenBank/DDBJ databases">
        <title>Tritrichomonas musculus Genome.</title>
        <authorList>
            <person name="Alves-Ferreira E."/>
            <person name="Grigg M."/>
            <person name="Lorenzi H."/>
            <person name="Galac M."/>
        </authorList>
    </citation>
    <scope>NUCLEOTIDE SEQUENCE [LARGE SCALE GENOMIC DNA]</scope>
    <source>
        <strain evidence="2 3">EAF2021</strain>
    </source>
</reference>
<dbReference type="EMBL" id="JAPFFF010000026">
    <property type="protein sequence ID" value="KAK8849335.1"/>
    <property type="molecule type" value="Genomic_DNA"/>
</dbReference>
<proteinExistence type="predicted"/>
<organism evidence="2 3">
    <name type="scientific">Tritrichomonas musculus</name>
    <dbReference type="NCBI Taxonomy" id="1915356"/>
    <lineage>
        <taxon>Eukaryota</taxon>
        <taxon>Metamonada</taxon>
        <taxon>Parabasalia</taxon>
        <taxon>Tritrichomonadida</taxon>
        <taxon>Tritrichomonadidae</taxon>
        <taxon>Tritrichomonas</taxon>
    </lineage>
</organism>
<evidence type="ECO:0000313" key="3">
    <source>
        <dbReference type="Proteomes" id="UP001470230"/>
    </source>
</evidence>
<evidence type="ECO:0000259" key="1">
    <source>
        <dbReference type="PROSITE" id="PS50021"/>
    </source>
</evidence>
<sequence>MQSIADATDSLPESLIRAKVWAVRRTQSYPKVLGFKPYDLAMCALIDSYYPDKINYYTLNLDDHEHNFQLAVDMMREVGVQVVITNPDEITEPALLKQLGLCQSVFEPKDYKDNGGDIKTNVVGNTENTQEEFERQIKRDKKAFEAKKNAI</sequence>
<dbReference type="Proteomes" id="UP001470230">
    <property type="component" value="Unassembled WGS sequence"/>
</dbReference>
<accession>A0ABR2HMM2</accession>
<feature type="domain" description="Calponin-homology (CH)" evidence="1">
    <location>
        <begin position="1"/>
        <end position="110"/>
    </location>
</feature>
<dbReference type="SUPFAM" id="SSF47576">
    <property type="entry name" value="Calponin-homology domain, CH-domain"/>
    <property type="match status" value="1"/>
</dbReference>
<protein>
    <submittedName>
        <fullName evidence="2">[F-actin]-monooxygenase mical3</fullName>
    </submittedName>
</protein>
<gene>
    <name evidence="2" type="ORF">M9Y10_018707</name>
</gene>
<dbReference type="PROSITE" id="PS50021">
    <property type="entry name" value="CH"/>
    <property type="match status" value="1"/>
</dbReference>
<comment type="caution">
    <text evidence="2">The sequence shown here is derived from an EMBL/GenBank/DDBJ whole genome shotgun (WGS) entry which is preliminary data.</text>
</comment>
<keyword evidence="3" id="KW-1185">Reference proteome</keyword>
<dbReference type="Pfam" id="PF00307">
    <property type="entry name" value="CH"/>
    <property type="match status" value="1"/>
</dbReference>
<dbReference type="InterPro" id="IPR001715">
    <property type="entry name" value="CH_dom"/>
</dbReference>
<dbReference type="Gene3D" id="1.10.418.10">
    <property type="entry name" value="Calponin-like domain"/>
    <property type="match status" value="1"/>
</dbReference>